<dbReference type="Gene3D" id="2.40.320.10">
    <property type="entry name" value="Hypothetical Protein Pfu-838710-001"/>
    <property type="match status" value="1"/>
</dbReference>
<dbReference type="EMBL" id="MZGX01000010">
    <property type="protein sequence ID" value="OPX44288.1"/>
    <property type="molecule type" value="Genomic_DNA"/>
</dbReference>
<dbReference type="SUPFAM" id="SSF55154">
    <property type="entry name" value="CYTH-like phosphatases"/>
    <property type="match status" value="1"/>
</dbReference>
<dbReference type="PROSITE" id="PS51707">
    <property type="entry name" value="CYTH"/>
    <property type="match status" value="1"/>
</dbReference>
<dbReference type="InterPro" id="IPR023577">
    <property type="entry name" value="CYTH_domain"/>
</dbReference>
<proteinExistence type="predicted"/>
<dbReference type="SMART" id="SM01118">
    <property type="entry name" value="CYTH"/>
    <property type="match status" value="1"/>
</dbReference>
<dbReference type="InterPro" id="IPR012042">
    <property type="entry name" value="NeuTTM/CthTTM-like"/>
</dbReference>
<dbReference type="Proteomes" id="UP000191554">
    <property type="component" value="Unassembled WGS sequence"/>
</dbReference>
<keyword evidence="4" id="KW-1185">Reference proteome</keyword>
<feature type="active site" description="Proton acceptor" evidence="1">
    <location>
        <position position="29"/>
    </location>
</feature>
<gene>
    <name evidence="3" type="ORF">CLHUN_18420</name>
</gene>
<evidence type="ECO:0000259" key="2">
    <source>
        <dbReference type="PROSITE" id="PS51707"/>
    </source>
</evidence>
<dbReference type="PANTHER" id="PTHR40114:SF1">
    <property type="entry name" value="SLR0698 PROTEIN"/>
    <property type="match status" value="1"/>
</dbReference>
<dbReference type="EC" id="3.6.1.3" evidence="3"/>
<evidence type="ECO:0000313" key="3">
    <source>
        <dbReference type="EMBL" id="OPX44288.1"/>
    </source>
</evidence>
<feature type="domain" description="CYTH" evidence="2">
    <location>
        <begin position="2"/>
        <end position="154"/>
    </location>
</feature>
<dbReference type="OrthoDB" id="9805588at2"/>
<evidence type="ECO:0000256" key="1">
    <source>
        <dbReference type="PIRSR" id="PIRSR016487-1"/>
    </source>
</evidence>
<sequence length="154" mass="18045">MATEIERKFLVSSEDYKKDARAFVFKQGYLSVTTGRTVRIRTYDDKGVITIKGKRHSYTRDEFEYEIPVEEADIMLENLCIKPLIEKIRHFVVYAGNEWVIDEFLGVNKGLVVAEIELKSEDQSFEKPHWLGEEVTFDNRYGNSHLVSKPYSQW</sequence>
<reference evidence="3 4" key="1">
    <citation type="submission" date="2017-03" db="EMBL/GenBank/DDBJ databases">
        <title>Genome sequence of Clostridium hungatei DSM 14427.</title>
        <authorList>
            <person name="Poehlein A."/>
            <person name="Daniel R."/>
        </authorList>
    </citation>
    <scope>NUCLEOTIDE SEQUENCE [LARGE SCALE GENOMIC DNA]</scope>
    <source>
        <strain evidence="3 4">DSM 14427</strain>
    </source>
</reference>
<dbReference type="AlphaFoldDB" id="A0A1V4SK81"/>
<dbReference type="PANTHER" id="PTHR40114">
    <property type="entry name" value="SLR0698 PROTEIN"/>
    <property type="match status" value="1"/>
</dbReference>
<comment type="caution">
    <text evidence="3">The sequence shown here is derived from an EMBL/GenBank/DDBJ whole genome shotgun (WGS) entry which is preliminary data.</text>
</comment>
<dbReference type="GO" id="GO:0050355">
    <property type="term" value="F:inorganic triphosphate phosphatase activity"/>
    <property type="evidence" value="ECO:0007669"/>
    <property type="project" value="UniProtKB-EC"/>
</dbReference>
<organism evidence="3 4">
    <name type="scientific">Ruminiclostridium hungatei</name>
    <name type="common">Clostridium hungatei</name>
    <dbReference type="NCBI Taxonomy" id="48256"/>
    <lineage>
        <taxon>Bacteria</taxon>
        <taxon>Bacillati</taxon>
        <taxon>Bacillota</taxon>
        <taxon>Clostridia</taxon>
        <taxon>Eubacteriales</taxon>
        <taxon>Oscillospiraceae</taxon>
        <taxon>Ruminiclostridium</taxon>
    </lineage>
</organism>
<accession>A0A1V4SK81</accession>
<dbReference type="STRING" id="48256.CLHUN_18420"/>
<dbReference type="Pfam" id="PF01928">
    <property type="entry name" value="CYTH"/>
    <property type="match status" value="1"/>
</dbReference>
<protein>
    <submittedName>
        <fullName evidence="3">Inorganic triphosphatase</fullName>
        <ecNumber evidence="3">3.6.1.25</ecNumber>
        <ecNumber evidence="3">3.6.1.3</ecNumber>
    </submittedName>
</protein>
<evidence type="ECO:0000313" key="4">
    <source>
        <dbReference type="Proteomes" id="UP000191554"/>
    </source>
</evidence>
<keyword evidence="3" id="KW-0378">Hydrolase</keyword>
<dbReference type="InterPro" id="IPR033469">
    <property type="entry name" value="CYTH-like_dom_sf"/>
</dbReference>
<name>A0A1V4SK81_RUMHU</name>
<dbReference type="RefSeq" id="WP_080064283.1">
    <property type="nucleotide sequence ID" value="NZ_MZGX01000010.1"/>
</dbReference>
<dbReference type="CDD" id="cd07891">
    <property type="entry name" value="CYTH-like_CthTTM-like_1"/>
    <property type="match status" value="1"/>
</dbReference>
<dbReference type="EC" id="3.6.1.25" evidence="3"/>
<dbReference type="PIRSF" id="PIRSF016487">
    <property type="entry name" value="CYTH_UCP016487"/>
    <property type="match status" value="1"/>
</dbReference>